<evidence type="ECO:0000256" key="5">
    <source>
        <dbReference type="ARBA" id="ARBA00022692"/>
    </source>
</evidence>
<evidence type="ECO:0000256" key="6">
    <source>
        <dbReference type="ARBA" id="ARBA00022989"/>
    </source>
</evidence>
<evidence type="ECO:0000256" key="2">
    <source>
        <dbReference type="ARBA" id="ARBA00022448"/>
    </source>
</evidence>
<dbReference type="InterPro" id="IPR036259">
    <property type="entry name" value="MFS_trans_sf"/>
</dbReference>
<dbReference type="OrthoDB" id="6346412at2759"/>
<protein>
    <submittedName>
        <fullName evidence="8">Uncharacterized protein</fullName>
    </submittedName>
</protein>
<keyword evidence="4" id="KW-0762">Sugar transport</keyword>
<sequence length="483" mass="53764">MAPERFTEFAALFSGISNGFTFGIGTGYMSMSLLGSFSDDPHRPFNLTSTQLGSLGGATNLSAPFGSFLGGFVAAMFGRKRIMFLLLFPMACGWVIIGTAKSFTAMYFGRLLCGFAQGIRSTSTSTYVSETSKPKVSHAASKLLKKLPNTTQHNNIMNFLEIVGAVLNWKFMAFVNALAPFVFLPLIAYTPESPIWLLSKGRKEEAYRSLQRLRGERTDVEPEFVSMAQHMEKEGRTLKSWRDIFSDWDYIRPVLLLVPMIILRNCTGWMAIQSYSLSIFQTAGSGSISPRIAAITLGSIQFLVFLCSGYAMDKFGRKRISLYSSVIMGVSEIALGTAFYMQTRESYAGVREHLPWISLTSMMVAMSAYALGVGGMHTVLVNELIPVQIKSHATGIMNAFNQFINFLILQTYFIISERVKPYGVFWMYGSSCFGLALFAIHLLPETKGQSIMEIERRLTKSNLRTFNEELECSTTEKCKPGLK</sequence>
<keyword evidence="5" id="KW-0812">Transmembrane</keyword>
<dbReference type="AlphaFoldDB" id="A0A7R8WN73"/>
<accession>A0A7R8WN73</accession>
<gene>
    <name evidence="8" type="ORF">CTOB1V02_LOCUS9910</name>
</gene>
<dbReference type="InterPro" id="IPR050549">
    <property type="entry name" value="MFS_Trehalose_Transporter"/>
</dbReference>
<comment type="subcellular location">
    <subcellularLocation>
        <location evidence="1">Cell membrane</location>
        <topology evidence="1">Multi-pass membrane protein</topology>
    </subcellularLocation>
</comment>
<organism evidence="8">
    <name type="scientific">Cyprideis torosa</name>
    <dbReference type="NCBI Taxonomy" id="163714"/>
    <lineage>
        <taxon>Eukaryota</taxon>
        <taxon>Metazoa</taxon>
        <taxon>Ecdysozoa</taxon>
        <taxon>Arthropoda</taxon>
        <taxon>Crustacea</taxon>
        <taxon>Oligostraca</taxon>
        <taxon>Ostracoda</taxon>
        <taxon>Podocopa</taxon>
        <taxon>Podocopida</taxon>
        <taxon>Cytherocopina</taxon>
        <taxon>Cytheroidea</taxon>
        <taxon>Cytherideidae</taxon>
        <taxon>Cyprideis</taxon>
    </lineage>
</organism>
<keyword evidence="6" id="KW-1133">Transmembrane helix</keyword>
<dbReference type="InterPro" id="IPR005829">
    <property type="entry name" value="Sugar_transporter_CS"/>
</dbReference>
<dbReference type="InterPro" id="IPR020846">
    <property type="entry name" value="MFS_dom"/>
</dbReference>
<dbReference type="PROSITE" id="PS50850">
    <property type="entry name" value="MFS"/>
    <property type="match status" value="1"/>
</dbReference>
<evidence type="ECO:0000256" key="7">
    <source>
        <dbReference type="ARBA" id="ARBA00023136"/>
    </source>
</evidence>
<keyword evidence="7" id="KW-0472">Membrane</keyword>
<dbReference type="InterPro" id="IPR005828">
    <property type="entry name" value="MFS_sugar_transport-like"/>
</dbReference>
<evidence type="ECO:0000256" key="3">
    <source>
        <dbReference type="ARBA" id="ARBA00022475"/>
    </source>
</evidence>
<reference evidence="8" key="1">
    <citation type="submission" date="2020-11" db="EMBL/GenBank/DDBJ databases">
        <authorList>
            <person name="Tran Van P."/>
        </authorList>
    </citation>
    <scope>NUCLEOTIDE SEQUENCE</scope>
</reference>
<dbReference type="FunFam" id="1.20.1250.20:FF:000218">
    <property type="entry name" value="facilitated trehalose transporter Tret1"/>
    <property type="match status" value="1"/>
</dbReference>
<keyword evidence="2" id="KW-0813">Transport</keyword>
<evidence type="ECO:0000256" key="4">
    <source>
        <dbReference type="ARBA" id="ARBA00022597"/>
    </source>
</evidence>
<dbReference type="GO" id="GO:0005886">
    <property type="term" value="C:plasma membrane"/>
    <property type="evidence" value="ECO:0007669"/>
    <property type="project" value="UniProtKB-SubCell"/>
</dbReference>
<dbReference type="PANTHER" id="PTHR48021">
    <property type="match status" value="1"/>
</dbReference>
<name>A0A7R8WN73_9CRUS</name>
<dbReference type="Pfam" id="PF00083">
    <property type="entry name" value="Sugar_tr"/>
    <property type="match status" value="1"/>
</dbReference>
<evidence type="ECO:0000256" key="1">
    <source>
        <dbReference type="ARBA" id="ARBA00004651"/>
    </source>
</evidence>
<dbReference type="PANTHER" id="PTHR48021:SF1">
    <property type="entry name" value="GH07001P-RELATED"/>
    <property type="match status" value="1"/>
</dbReference>
<keyword evidence="3" id="KW-1003">Cell membrane</keyword>
<dbReference type="GO" id="GO:0022857">
    <property type="term" value="F:transmembrane transporter activity"/>
    <property type="evidence" value="ECO:0007669"/>
    <property type="project" value="InterPro"/>
</dbReference>
<dbReference type="PROSITE" id="PS00216">
    <property type="entry name" value="SUGAR_TRANSPORT_1"/>
    <property type="match status" value="1"/>
</dbReference>
<dbReference type="EMBL" id="OB664183">
    <property type="protein sequence ID" value="CAD7232069.1"/>
    <property type="molecule type" value="Genomic_DNA"/>
</dbReference>
<dbReference type="SUPFAM" id="SSF103473">
    <property type="entry name" value="MFS general substrate transporter"/>
    <property type="match status" value="1"/>
</dbReference>
<evidence type="ECO:0000313" key="8">
    <source>
        <dbReference type="EMBL" id="CAD7232069.1"/>
    </source>
</evidence>
<dbReference type="Gene3D" id="1.20.1250.20">
    <property type="entry name" value="MFS general substrate transporter like domains"/>
    <property type="match status" value="1"/>
</dbReference>
<proteinExistence type="predicted"/>